<name>A0A8H2ZSR1_9HELO</name>
<evidence type="ECO:0000256" key="2">
    <source>
        <dbReference type="SAM" id="Phobius"/>
    </source>
</evidence>
<dbReference type="GO" id="GO:0016740">
    <property type="term" value="F:transferase activity"/>
    <property type="evidence" value="ECO:0007669"/>
    <property type="project" value="UniProtKB-KW"/>
</dbReference>
<keyword evidence="2" id="KW-0812">Transmembrane</keyword>
<proteinExistence type="predicted"/>
<dbReference type="OrthoDB" id="20368at2759"/>
<evidence type="ECO:0000313" key="3">
    <source>
        <dbReference type="EMBL" id="CAD6454207.1"/>
    </source>
</evidence>
<feature type="transmembrane region" description="Helical" evidence="2">
    <location>
        <begin position="12"/>
        <end position="31"/>
    </location>
</feature>
<evidence type="ECO:0000256" key="1">
    <source>
        <dbReference type="SAM" id="MobiDB-lite"/>
    </source>
</evidence>
<evidence type="ECO:0000313" key="4">
    <source>
        <dbReference type="Proteomes" id="UP000624404"/>
    </source>
</evidence>
<comment type="caution">
    <text evidence="3">The sequence shown here is derived from an EMBL/GenBank/DDBJ whole genome shotgun (WGS) entry which is preliminary data.</text>
</comment>
<dbReference type="CDD" id="cd11296">
    <property type="entry name" value="O-FucT_like"/>
    <property type="match status" value="1"/>
</dbReference>
<dbReference type="PROSITE" id="PS51257">
    <property type="entry name" value="PROKAR_LIPOPROTEIN"/>
    <property type="match status" value="1"/>
</dbReference>
<accession>A0A8H2ZSR1</accession>
<dbReference type="AlphaFoldDB" id="A0A8H2ZSR1"/>
<keyword evidence="2" id="KW-1133">Transmembrane helix</keyword>
<dbReference type="Gene3D" id="3.40.50.11350">
    <property type="match status" value="1"/>
</dbReference>
<sequence>MKMVLPQQTTQLFTLGLIFIATIGLGCYLFSDHDYHETIRVAVSGKKGIFIQKALRTDIDGPLDDSSLIELCENIEWREGLIFQCEAPYGGVANIRNILLNCFRYAIEAGATSIVIPELKLWIPQNDSPNTPDPEPNTELETRREKDNSAHVPFSHLFDLDFFKESLNEACPRIKFIPHANDLYTVPSTQNPHPLDPGSLSSGKLEEPFESLLAKPATWAKDFTNWLNKTNTKFSEKQPMRVNIKESLLHWPLNHDDSDFVAQFGRIIRPNLEIRTLASTVLYTLSRKYNLRYNASEGIQENMYYGAHLRTGLDAKAANWTSFEKQTQNYLQACKHNKLRVIYLVCTSENDINHFTSLAHKYTTNDIHVATAPTLLSLHPNDLTTYLTLSSPQRALLNSEVLLKSSIFGGTYESSYSWNIALRRHIVWGNGTWVPQGRDFTFDRADVIRDRNGKDAGMKWGPVGGYGGGGFQSFRDGARGLRGGVDRWERELWVECGFWGPGQGAGVGEGVVALGCVAFGEGRGGRVVGFWFYAYFRLCCTEFRFVF</sequence>
<dbReference type="EMBL" id="CAJHIA010000036">
    <property type="protein sequence ID" value="CAD6454207.1"/>
    <property type="molecule type" value="Genomic_DNA"/>
</dbReference>
<dbReference type="Proteomes" id="UP000624404">
    <property type="component" value="Unassembled WGS sequence"/>
</dbReference>
<keyword evidence="2" id="KW-0472">Membrane</keyword>
<dbReference type="GO" id="GO:0006004">
    <property type="term" value="P:fucose metabolic process"/>
    <property type="evidence" value="ECO:0007669"/>
    <property type="project" value="UniProtKB-KW"/>
</dbReference>
<feature type="region of interest" description="Disordered" evidence="1">
    <location>
        <begin position="125"/>
        <end position="148"/>
    </location>
</feature>
<protein>
    <submittedName>
        <fullName evidence="3">8c76786e-4f34-4685-b780-0cc663d4f383</fullName>
    </submittedName>
</protein>
<reference evidence="3" key="1">
    <citation type="submission" date="2020-10" db="EMBL/GenBank/DDBJ databases">
        <authorList>
            <person name="Kusch S."/>
        </authorList>
    </citation>
    <scope>NUCLEOTIDE SEQUENCE</scope>
    <source>
        <strain evidence="3">SwB9</strain>
    </source>
</reference>
<gene>
    <name evidence="3" type="ORF">SCLTRI_LOCUS10097</name>
</gene>
<organism evidence="3 4">
    <name type="scientific">Sclerotinia trifoliorum</name>
    <dbReference type="NCBI Taxonomy" id="28548"/>
    <lineage>
        <taxon>Eukaryota</taxon>
        <taxon>Fungi</taxon>
        <taxon>Dikarya</taxon>
        <taxon>Ascomycota</taxon>
        <taxon>Pezizomycotina</taxon>
        <taxon>Leotiomycetes</taxon>
        <taxon>Helotiales</taxon>
        <taxon>Sclerotiniaceae</taxon>
        <taxon>Sclerotinia</taxon>
    </lineage>
</organism>
<keyword evidence="4" id="KW-1185">Reference proteome</keyword>